<dbReference type="GO" id="GO:0008270">
    <property type="term" value="F:zinc ion binding"/>
    <property type="evidence" value="ECO:0007669"/>
    <property type="project" value="UniProtKB-KW"/>
</dbReference>
<organism evidence="3 4">
    <name type="scientific">Giardia intestinalis</name>
    <name type="common">Giardia lamblia</name>
    <dbReference type="NCBI Taxonomy" id="5741"/>
    <lineage>
        <taxon>Eukaryota</taxon>
        <taxon>Metamonada</taxon>
        <taxon>Diplomonadida</taxon>
        <taxon>Hexamitidae</taxon>
        <taxon>Giardiinae</taxon>
        <taxon>Giardia</taxon>
    </lineage>
</organism>
<dbReference type="PROSITE" id="PS50089">
    <property type="entry name" value="ZF_RING_2"/>
    <property type="match status" value="1"/>
</dbReference>
<dbReference type="EMBL" id="AHHH01000009">
    <property type="protein sequence ID" value="ESU45215.1"/>
    <property type="molecule type" value="Genomic_DNA"/>
</dbReference>
<keyword evidence="1" id="KW-0862">Zinc</keyword>
<dbReference type="InterPro" id="IPR001841">
    <property type="entry name" value="Znf_RING"/>
</dbReference>
<gene>
    <name evidence="3" type="ORF">GSB_150665</name>
</gene>
<dbReference type="PANTHER" id="PTHR22696">
    <property type="entry name" value="E3 UBIQUITIN-PROTEIN LIGASE RNF26"/>
    <property type="match status" value="1"/>
</dbReference>
<dbReference type="VEuPathDB" id="GiardiaDB:DHA2_150982"/>
<reference evidence="4" key="1">
    <citation type="submission" date="2012-02" db="EMBL/GenBank/DDBJ databases">
        <title>Genome sequencing of Giardia lamblia Genotypes A2 and B isolates (DH and GS) and comparative analysis with the genomes of Genotypes A1 and E (WB and Pig).</title>
        <authorList>
            <person name="Adam R."/>
            <person name="Dahlstrom E."/>
            <person name="Martens C."/>
            <person name="Bruno D."/>
            <person name="Barbian K."/>
            <person name="Porcella S.F."/>
            <person name="Nash T."/>
        </authorList>
    </citation>
    <scope>NUCLEOTIDE SEQUENCE</scope>
    <source>
        <strain evidence="4">GS</strain>
    </source>
</reference>
<dbReference type="GO" id="GO:0061630">
    <property type="term" value="F:ubiquitin protein ligase activity"/>
    <property type="evidence" value="ECO:0007669"/>
    <property type="project" value="TreeGrafter"/>
</dbReference>
<evidence type="ECO:0000259" key="2">
    <source>
        <dbReference type="PROSITE" id="PS50089"/>
    </source>
</evidence>
<keyword evidence="1" id="KW-0863">Zinc-finger</keyword>
<protein>
    <recommendedName>
        <fullName evidence="2">RING-type domain-containing protein</fullName>
    </recommendedName>
</protein>
<dbReference type="SUPFAM" id="SSF57850">
    <property type="entry name" value="RING/U-box"/>
    <property type="match status" value="1"/>
</dbReference>
<dbReference type="Gene3D" id="3.30.40.10">
    <property type="entry name" value="Zinc/RING finger domain, C3HC4 (zinc finger)"/>
    <property type="match status" value="1"/>
</dbReference>
<comment type="caution">
    <text evidence="3">The sequence shown here is derived from an EMBL/GenBank/DDBJ whole genome shotgun (WGS) entry which is preliminary data.</text>
</comment>
<dbReference type="AlphaFoldDB" id="V6U7C7"/>
<name>V6U7C7_GIAIN</name>
<dbReference type="GO" id="GO:0006511">
    <property type="term" value="P:ubiquitin-dependent protein catabolic process"/>
    <property type="evidence" value="ECO:0007669"/>
    <property type="project" value="TreeGrafter"/>
</dbReference>
<dbReference type="InterPro" id="IPR013083">
    <property type="entry name" value="Znf_RING/FYVE/PHD"/>
</dbReference>
<feature type="domain" description="RING-type" evidence="2">
    <location>
        <begin position="118"/>
        <end position="162"/>
    </location>
</feature>
<dbReference type="OrthoDB" id="1736680at2759"/>
<dbReference type="Pfam" id="PF13920">
    <property type="entry name" value="zf-C3HC4_3"/>
    <property type="match status" value="1"/>
</dbReference>
<accession>V6U7C7</accession>
<keyword evidence="1" id="KW-0479">Metal-binding</keyword>
<evidence type="ECO:0000313" key="3">
    <source>
        <dbReference type="EMBL" id="ESU45215.1"/>
    </source>
</evidence>
<evidence type="ECO:0000256" key="1">
    <source>
        <dbReference type="PROSITE-ProRule" id="PRU00175"/>
    </source>
</evidence>
<dbReference type="Proteomes" id="UP000018040">
    <property type="component" value="Unassembled WGS sequence"/>
</dbReference>
<reference evidence="3 4" key="2">
    <citation type="journal article" date="2013" name="Genome Biol. Evol.">
        <title>Genome sequencing of Giardia lamblia genotypes A2 and B isolates (DH and GS) and comparative analysis with the genomes of genotypes A1 and E (WB and Pig).</title>
        <authorList>
            <person name="Adam R.D."/>
            <person name="Dahlstrom E.W."/>
            <person name="Martens C.A."/>
            <person name="Bruno D.P."/>
            <person name="Barbian K.D."/>
            <person name="Ricklefs S.M."/>
            <person name="Hernandez M.M."/>
            <person name="Narla N.P."/>
            <person name="Patel R.B."/>
            <person name="Porcella S.F."/>
            <person name="Nash T.E."/>
        </authorList>
    </citation>
    <scope>NUCLEOTIDE SEQUENCE [LARGE SCALE GENOMIC DNA]</scope>
    <source>
        <strain evidence="3 4">GS</strain>
    </source>
</reference>
<dbReference type="GO" id="GO:0016567">
    <property type="term" value="P:protein ubiquitination"/>
    <property type="evidence" value="ECO:0007669"/>
    <property type="project" value="TreeGrafter"/>
</dbReference>
<dbReference type="SMART" id="SM00184">
    <property type="entry name" value="RING"/>
    <property type="match status" value="1"/>
</dbReference>
<dbReference type="PANTHER" id="PTHR22696:SF1">
    <property type="entry name" value="E3 UBIQUITIN-PROTEIN LIGASE RNF26"/>
    <property type="match status" value="1"/>
</dbReference>
<evidence type="ECO:0000313" key="4">
    <source>
        <dbReference type="Proteomes" id="UP000018040"/>
    </source>
</evidence>
<sequence length="174" mass="20000">MAFIFGEEAFYARASYEPSGSTDSVDPNGEEWDMWETLKALRVQTKRRGLRAHKYRLAALRFKRSSIKAHQKADELQSRYLNALERTEAVTRSFVTLMDELDEAKAKLAAREKEASTCVICLYNARGVAFVPCGHIACCQQCADQIERHARGRDFPRCPICREHCDWAQRLFYA</sequence>
<proteinExistence type="predicted"/>